<dbReference type="AlphaFoldDB" id="A0A5J4W9U1"/>
<accession>A0A5J4W9U1</accession>
<sequence>MLGIMDKAIMDTFVDPEKDKEVTCMVEEDTSQVILTSINMASMLDYKEQESLGRKDEDKSASRCSIIPPRPEE</sequence>
<evidence type="ECO:0000313" key="3">
    <source>
        <dbReference type="Proteomes" id="UP000324800"/>
    </source>
</evidence>
<dbReference type="Proteomes" id="UP000324800">
    <property type="component" value="Unassembled WGS sequence"/>
</dbReference>
<evidence type="ECO:0000256" key="1">
    <source>
        <dbReference type="SAM" id="MobiDB-lite"/>
    </source>
</evidence>
<reference evidence="2 3" key="1">
    <citation type="submission" date="2019-03" db="EMBL/GenBank/DDBJ databases">
        <title>Single cell metagenomics reveals metabolic interactions within the superorganism composed of flagellate Streblomastix strix and complex community of Bacteroidetes bacteria on its surface.</title>
        <authorList>
            <person name="Treitli S.C."/>
            <person name="Kolisko M."/>
            <person name="Husnik F."/>
            <person name="Keeling P."/>
            <person name="Hampl V."/>
        </authorList>
    </citation>
    <scope>NUCLEOTIDE SEQUENCE [LARGE SCALE GENOMIC DNA]</scope>
    <source>
        <strain evidence="2">ST1C</strain>
    </source>
</reference>
<organism evidence="2 3">
    <name type="scientific">Streblomastix strix</name>
    <dbReference type="NCBI Taxonomy" id="222440"/>
    <lineage>
        <taxon>Eukaryota</taxon>
        <taxon>Metamonada</taxon>
        <taxon>Preaxostyla</taxon>
        <taxon>Oxymonadida</taxon>
        <taxon>Streblomastigidae</taxon>
        <taxon>Streblomastix</taxon>
    </lineage>
</organism>
<protein>
    <submittedName>
        <fullName evidence="2">Uncharacterized protein</fullName>
    </submittedName>
</protein>
<name>A0A5J4W9U1_9EUKA</name>
<comment type="caution">
    <text evidence="2">The sequence shown here is derived from an EMBL/GenBank/DDBJ whole genome shotgun (WGS) entry which is preliminary data.</text>
</comment>
<evidence type="ECO:0000313" key="2">
    <source>
        <dbReference type="EMBL" id="KAA6391711.1"/>
    </source>
</evidence>
<dbReference type="EMBL" id="SNRW01002787">
    <property type="protein sequence ID" value="KAA6391711.1"/>
    <property type="molecule type" value="Genomic_DNA"/>
</dbReference>
<feature type="compositionally biased region" description="Basic and acidic residues" evidence="1">
    <location>
        <begin position="49"/>
        <end position="61"/>
    </location>
</feature>
<feature type="region of interest" description="Disordered" evidence="1">
    <location>
        <begin position="49"/>
        <end position="73"/>
    </location>
</feature>
<gene>
    <name evidence="2" type="ORF">EZS28_012760</name>
</gene>
<proteinExistence type="predicted"/>